<accession>A0ABW3J5A2</accession>
<proteinExistence type="predicted"/>
<dbReference type="Gene3D" id="3.30.56.110">
    <property type="entry name" value="Protein of unknown function DUF2237"/>
    <property type="match status" value="1"/>
</dbReference>
<protein>
    <submittedName>
        <fullName evidence="1">DUF2237 family protein</fullName>
    </submittedName>
</protein>
<keyword evidence="2" id="KW-1185">Reference proteome</keyword>
<comment type="caution">
    <text evidence="1">The sequence shown here is derived from an EMBL/GenBank/DDBJ whole genome shotgun (WGS) entry which is preliminary data.</text>
</comment>
<gene>
    <name evidence="1" type="ORF">ACFQ2F_00615</name>
</gene>
<evidence type="ECO:0000313" key="2">
    <source>
        <dbReference type="Proteomes" id="UP001597102"/>
    </source>
</evidence>
<dbReference type="Proteomes" id="UP001597102">
    <property type="component" value="Unassembled WGS sequence"/>
</dbReference>
<name>A0ABW3J5A2_9HYPH</name>
<dbReference type="InterPro" id="IPR018714">
    <property type="entry name" value="DUF2237"/>
</dbReference>
<sequence length="131" mass="14355">MQDRVEDETEEQKNVFGEPIGTCSDRPLTGYYRTGCCHTGADDLGMHTVCVEVTAEFLEFSASRGNDLSTPMPDFGFPGLEPGDRWCLCASRWLEALEAGKAPRVCLAATNAATLEVIDLEDLKRHALDLS</sequence>
<evidence type="ECO:0000313" key="1">
    <source>
        <dbReference type="EMBL" id="MFD0985598.1"/>
    </source>
</evidence>
<dbReference type="PANTHER" id="PTHR37466:SF1">
    <property type="entry name" value="SLR1628 PROTEIN"/>
    <property type="match status" value="1"/>
</dbReference>
<organism evidence="1 2">
    <name type="scientific">Methyloligella solikamskensis</name>
    <dbReference type="NCBI Taxonomy" id="1177756"/>
    <lineage>
        <taxon>Bacteria</taxon>
        <taxon>Pseudomonadati</taxon>
        <taxon>Pseudomonadota</taxon>
        <taxon>Alphaproteobacteria</taxon>
        <taxon>Hyphomicrobiales</taxon>
        <taxon>Hyphomicrobiaceae</taxon>
        <taxon>Methyloligella</taxon>
    </lineage>
</organism>
<dbReference type="PANTHER" id="PTHR37466">
    <property type="entry name" value="SLR1628 PROTEIN"/>
    <property type="match status" value="1"/>
</dbReference>
<dbReference type="EMBL" id="JBHTJO010000001">
    <property type="protein sequence ID" value="MFD0985598.1"/>
    <property type="molecule type" value="Genomic_DNA"/>
</dbReference>
<dbReference type="RefSeq" id="WP_379084174.1">
    <property type="nucleotide sequence ID" value="NZ_JBHTJO010000001.1"/>
</dbReference>
<reference evidence="2" key="1">
    <citation type="journal article" date="2019" name="Int. J. Syst. Evol. Microbiol.">
        <title>The Global Catalogue of Microorganisms (GCM) 10K type strain sequencing project: providing services to taxonomists for standard genome sequencing and annotation.</title>
        <authorList>
            <consortium name="The Broad Institute Genomics Platform"/>
            <consortium name="The Broad Institute Genome Sequencing Center for Infectious Disease"/>
            <person name="Wu L."/>
            <person name="Ma J."/>
        </authorList>
    </citation>
    <scope>NUCLEOTIDE SEQUENCE [LARGE SCALE GENOMIC DNA]</scope>
    <source>
        <strain evidence="2">CCUG 61697</strain>
    </source>
</reference>
<dbReference type="Pfam" id="PF09996">
    <property type="entry name" value="DUF2237"/>
    <property type="match status" value="1"/>
</dbReference>